<gene>
    <name evidence="1" type="ORF">SEV965_LOCUS20939</name>
</gene>
<name>A0A814VXS6_9BILA</name>
<dbReference type="Proteomes" id="UP000663889">
    <property type="component" value="Unassembled WGS sequence"/>
</dbReference>
<organism evidence="1 2">
    <name type="scientific">Rotaria sordida</name>
    <dbReference type="NCBI Taxonomy" id="392033"/>
    <lineage>
        <taxon>Eukaryota</taxon>
        <taxon>Metazoa</taxon>
        <taxon>Spiralia</taxon>
        <taxon>Gnathifera</taxon>
        <taxon>Rotifera</taxon>
        <taxon>Eurotatoria</taxon>
        <taxon>Bdelloidea</taxon>
        <taxon>Philodinida</taxon>
        <taxon>Philodinidae</taxon>
        <taxon>Rotaria</taxon>
    </lineage>
</organism>
<sequence length="1037" mass="121251">MKQTVQHNKYLQLCHQIQFTLSTHNISSIFPKLHQPYEQLKHILNNCVKENIDEQQWKNLLDWIELKRNMNPSDLNLKEIKVILLLNIYYDYYCNNQLASLHTLLEFIENTLELLPEELRVFRAILQPEQFIIGYPRVNDNAEKNFLNNLFTLNCQDEDELCIRHSLVNLIAMILMGGKQSFLWTFAFHPSTLQNTFGFGSTTHHIIQNNGVHYDCGCIITQNGDLMQFERTHVSELNVPAVYVAYFSTFGALAWHLLLFNESVQNLYGPILAAHAIADDTAVCRLAGNNDRTKVCHFVRARLLSTFNFLSIRSNQDDACILLNRCLEQMAFLTINHQQIENSWIKPIFHTLNDELKAEQAYQNQVFYFVHEKLVEYKTYINQLNLQSQIQTNLQDFINQMPIIIQFLHFKTELHNPIHSKLPIKILRHILDSMDFLKITKWIYNLSQFYLLLHQTYTQLIEQDEFHKITLEELYNRGQKHYNEPHHFQYYHRNNNYSLIIDKGIEAVNAYHSFTDGLIRPGACDQTQRFTKITRETPIHYLVTTANYDEGDIVMRILRTLVQRHGEQISLFHPTTKWQQVNQWLKHFIQLIDSSVNEFAFFDKEQNIIIDENQSISSTIEQTKSTTIDGISRDTTTNVIFSYENNSVLVHALKSMRICHVLNNERLLRELHLIDISPNDCVLVLGEMNERILSQDDIRQSIGNYVNINNEPIHFRISISIQIMKYDNQEPLQILLSNRNITIEDIFQLIKTSIDIYKYLASNYSKKILDYNEKLSNLIDTKFILVKEDEICLISIEKSKNSQLIDIDDDGKNDIHQRFTIFATIGDIYRENQIDIDHQNLLYDKDFVPSTEIQLICFSSISSIIRFNLIDGNLPVTVIIINNQNNKSIKFHCSLTMTVKRLFFIACLLFGLNNNNYYRLMHIDCLLDDDEVSLDDIDSTMNQIQFQLISIASINSSIRYDDQTIVLPCSDNTLAATIIEETLKQLHIPQENHHIYELIALADDRTTIESDMSIEDVYQLFPSHPTTIPFELIKKNE</sequence>
<comment type="caution">
    <text evidence="1">The sequence shown here is derived from an EMBL/GenBank/DDBJ whole genome shotgun (WGS) entry which is preliminary data.</text>
</comment>
<protein>
    <submittedName>
        <fullName evidence="1">Uncharacterized protein</fullName>
    </submittedName>
</protein>
<dbReference type="AlphaFoldDB" id="A0A814VXS6"/>
<reference evidence="1" key="1">
    <citation type="submission" date="2021-02" db="EMBL/GenBank/DDBJ databases">
        <authorList>
            <person name="Nowell W R."/>
        </authorList>
    </citation>
    <scope>NUCLEOTIDE SEQUENCE</scope>
</reference>
<proteinExistence type="predicted"/>
<accession>A0A814VXS6</accession>
<evidence type="ECO:0000313" key="2">
    <source>
        <dbReference type="Proteomes" id="UP000663889"/>
    </source>
</evidence>
<evidence type="ECO:0000313" key="1">
    <source>
        <dbReference type="EMBL" id="CAF1197294.1"/>
    </source>
</evidence>
<dbReference type="EMBL" id="CAJNOU010001393">
    <property type="protein sequence ID" value="CAF1197294.1"/>
    <property type="molecule type" value="Genomic_DNA"/>
</dbReference>